<dbReference type="AlphaFoldDB" id="A0A6N2SEY2"/>
<protein>
    <submittedName>
        <fullName evidence="1">Uncharacterized protein</fullName>
    </submittedName>
</protein>
<name>A0A6N2SEY2_9FIRM</name>
<evidence type="ECO:0000313" key="1">
    <source>
        <dbReference type="EMBL" id="VYS92263.1"/>
    </source>
</evidence>
<dbReference type="EMBL" id="CACRSL010000003">
    <property type="protein sequence ID" value="VYS92263.1"/>
    <property type="molecule type" value="Genomic_DNA"/>
</dbReference>
<proteinExistence type="predicted"/>
<accession>A0A6N2SEY2</accession>
<gene>
    <name evidence="1" type="ORF">AULFYP135_00929</name>
</gene>
<organism evidence="1">
    <name type="scientific">uncultured Anaerotruncus sp</name>
    <dbReference type="NCBI Taxonomy" id="905011"/>
    <lineage>
        <taxon>Bacteria</taxon>
        <taxon>Bacillati</taxon>
        <taxon>Bacillota</taxon>
        <taxon>Clostridia</taxon>
        <taxon>Eubacteriales</taxon>
        <taxon>Oscillospiraceae</taxon>
        <taxon>Anaerotruncus</taxon>
        <taxon>environmental samples</taxon>
    </lineage>
</organism>
<reference evidence="1" key="1">
    <citation type="submission" date="2019-11" db="EMBL/GenBank/DDBJ databases">
        <authorList>
            <person name="Feng L."/>
        </authorList>
    </citation>
    <scope>NUCLEOTIDE SEQUENCE</scope>
    <source>
        <strain evidence="1">AundefinedLFYP135</strain>
    </source>
</reference>
<sequence length="196" mass="21907">MKEDSKRFLYWEAEEDDSDIKIAGQEPMLEEDAGDTAVAEEYLRERENGNIERARQLGRTLATELFGSDEVLNLGYDRSESPLVLAQRRILFSFVAGRAIDELTPNSILADTAVSVFYDVIKEKPVVYGEINDAAAISLYMLTSRAPGLDACAVGRVFAKLCGREGSRLYAKMGSGLCLFYYDCMKQAIEKTEFVQ</sequence>